<protein>
    <submittedName>
        <fullName evidence="1">Uncharacterized protein</fullName>
    </submittedName>
</protein>
<accession>A0A378PP07</accession>
<reference evidence="1 2" key="1">
    <citation type="submission" date="2018-06" db="EMBL/GenBank/DDBJ databases">
        <authorList>
            <consortium name="Pathogen Informatics"/>
            <person name="Doyle S."/>
        </authorList>
    </citation>
    <scope>NUCLEOTIDE SEQUENCE [LARGE SCALE GENOMIC DNA]</scope>
    <source>
        <strain evidence="1 2">NCTC9426</strain>
    </source>
</reference>
<dbReference type="EMBL" id="UGPZ01000002">
    <property type="protein sequence ID" value="STY90285.1"/>
    <property type="molecule type" value="Genomic_DNA"/>
</dbReference>
<evidence type="ECO:0000313" key="2">
    <source>
        <dbReference type="Proteomes" id="UP000254133"/>
    </source>
</evidence>
<evidence type="ECO:0000313" key="1">
    <source>
        <dbReference type="EMBL" id="STY90285.1"/>
    </source>
</evidence>
<dbReference type="AlphaFoldDB" id="A0A378PP07"/>
<gene>
    <name evidence="1" type="ORF">NCTC9426_00292</name>
</gene>
<organism evidence="1 2">
    <name type="scientific">Moraxella bovis</name>
    <dbReference type="NCBI Taxonomy" id="476"/>
    <lineage>
        <taxon>Bacteria</taxon>
        <taxon>Pseudomonadati</taxon>
        <taxon>Pseudomonadota</taxon>
        <taxon>Gammaproteobacteria</taxon>
        <taxon>Moraxellales</taxon>
        <taxon>Moraxellaceae</taxon>
        <taxon>Moraxella</taxon>
    </lineage>
</organism>
<sequence length="54" mass="6191">MLHEENCQIAFPKDHANAISCIYYMIFKAGIDEPTKVPIDIIDDCMYKIIDATK</sequence>
<name>A0A378PP07_MORBO</name>
<dbReference type="Proteomes" id="UP000254133">
    <property type="component" value="Unassembled WGS sequence"/>
</dbReference>
<proteinExistence type="predicted"/>